<dbReference type="GO" id="GO:0000049">
    <property type="term" value="F:tRNA binding"/>
    <property type="evidence" value="ECO:0007669"/>
    <property type="project" value="UniProtKB-UniRule"/>
</dbReference>
<keyword evidence="6 11" id="KW-0547">Nucleotide-binding</keyword>
<dbReference type="InterPro" id="IPR006674">
    <property type="entry name" value="HD_domain"/>
</dbReference>
<keyword evidence="7 11" id="KW-0692">RNA repair</keyword>
<dbReference type="NCBIfam" id="NF008137">
    <property type="entry name" value="PRK10885.1"/>
    <property type="match status" value="1"/>
</dbReference>
<keyword evidence="15" id="KW-1185">Reference proteome</keyword>
<evidence type="ECO:0000256" key="12">
    <source>
        <dbReference type="SAM" id="MobiDB-lite"/>
    </source>
</evidence>
<dbReference type="STRING" id="187868.SAMN05192589_1269"/>
<feature type="region of interest" description="Disordered" evidence="12">
    <location>
        <begin position="99"/>
        <end position="121"/>
    </location>
</feature>
<evidence type="ECO:0000256" key="4">
    <source>
        <dbReference type="ARBA" id="ARBA00022695"/>
    </source>
</evidence>
<dbReference type="EMBL" id="FMZC01000026">
    <property type="protein sequence ID" value="SDE69875.1"/>
    <property type="molecule type" value="Genomic_DNA"/>
</dbReference>
<evidence type="ECO:0000313" key="15">
    <source>
        <dbReference type="Proteomes" id="UP000198781"/>
    </source>
</evidence>
<feature type="binding site" evidence="11">
    <location>
        <position position="11"/>
    </location>
    <ligand>
        <name>ATP</name>
        <dbReference type="ChEBI" id="CHEBI:30616"/>
    </ligand>
</feature>
<feature type="binding site" evidence="11">
    <location>
        <position position="91"/>
    </location>
    <ligand>
        <name>CTP</name>
        <dbReference type="ChEBI" id="CHEBI:37563"/>
    </ligand>
</feature>
<evidence type="ECO:0000256" key="2">
    <source>
        <dbReference type="ARBA" id="ARBA00022679"/>
    </source>
</evidence>
<evidence type="ECO:0000256" key="5">
    <source>
        <dbReference type="ARBA" id="ARBA00022723"/>
    </source>
</evidence>
<dbReference type="PANTHER" id="PTHR47545">
    <property type="entry name" value="MULTIFUNCTIONAL CCA PROTEIN"/>
    <property type="match status" value="1"/>
</dbReference>
<dbReference type="Proteomes" id="UP000198781">
    <property type="component" value="Unassembled WGS sequence"/>
</dbReference>
<dbReference type="InterPro" id="IPR032828">
    <property type="entry name" value="PolyA_RNA-bd"/>
</dbReference>
<keyword evidence="11" id="KW-0511">Multifunctional enzyme</keyword>
<feature type="binding site" evidence="11">
    <location>
        <position position="8"/>
    </location>
    <ligand>
        <name>CTP</name>
        <dbReference type="ChEBI" id="CHEBI:37563"/>
    </ligand>
</feature>
<feature type="binding site" evidence="11">
    <location>
        <position position="23"/>
    </location>
    <ligand>
        <name>Mg(2+)</name>
        <dbReference type="ChEBI" id="CHEBI:18420"/>
    </ligand>
</feature>
<dbReference type="HAMAP" id="MF_01261">
    <property type="entry name" value="CCA_bact_type1"/>
    <property type="match status" value="1"/>
</dbReference>
<feature type="binding site" evidence="11">
    <location>
        <position position="155"/>
    </location>
    <ligand>
        <name>CTP</name>
        <dbReference type="ChEBI" id="CHEBI:37563"/>
    </ligand>
</feature>
<comment type="cofactor">
    <cofactor evidence="11">
        <name>Ni(2+)</name>
        <dbReference type="ChEBI" id="CHEBI:49786"/>
    </cofactor>
    <text evidence="11">Nickel for phosphatase activity.</text>
</comment>
<comment type="domain">
    <text evidence="11">Comprises two domains: an N-terminal domain containing the nucleotidyltransferase activity and a C-terminal HD domain associated with both phosphodiesterase and phosphatase activities.</text>
</comment>
<organism evidence="14 15">
    <name type="scientific">Paracidovorax valerianellae</name>
    <dbReference type="NCBI Taxonomy" id="187868"/>
    <lineage>
        <taxon>Bacteria</taxon>
        <taxon>Pseudomonadati</taxon>
        <taxon>Pseudomonadota</taxon>
        <taxon>Betaproteobacteria</taxon>
        <taxon>Burkholderiales</taxon>
        <taxon>Comamonadaceae</taxon>
        <taxon>Paracidovorax</taxon>
    </lineage>
</organism>
<reference evidence="14 15" key="1">
    <citation type="submission" date="2016-10" db="EMBL/GenBank/DDBJ databases">
        <authorList>
            <person name="de Groot N.N."/>
        </authorList>
    </citation>
    <scope>NUCLEOTIDE SEQUENCE [LARGE SCALE GENOMIC DNA]</scope>
    <source>
        <strain evidence="14 15">DSM 16619</strain>
    </source>
</reference>
<protein>
    <recommendedName>
        <fullName evidence="11">Multifunctional CCA protein</fullName>
    </recommendedName>
    <domain>
        <recommendedName>
            <fullName evidence="11">CCA-adding enzyme</fullName>
            <ecNumber evidence="11">2.7.7.72</ecNumber>
        </recommendedName>
        <alternativeName>
            <fullName evidence="11">CCA tRNA nucleotidyltransferase</fullName>
        </alternativeName>
        <alternativeName>
            <fullName evidence="11">tRNA CCA-pyrophosphorylase</fullName>
        </alternativeName>
        <alternativeName>
            <fullName evidence="11">tRNA adenylyl-/cytidylyl-transferase</fullName>
        </alternativeName>
        <alternativeName>
            <fullName evidence="11">tRNA nucleotidyltransferase</fullName>
        </alternativeName>
        <alternativeName>
            <fullName evidence="11">tRNA-NT</fullName>
        </alternativeName>
    </domain>
    <domain>
        <recommendedName>
            <fullName evidence="11">2'-nucleotidase</fullName>
            <ecNumber evidence="11">3.1.3.-</ecNumber>
        </recommendedName>
    </domain>
    <domain>
        <recommendedName>
            <fullName evidence="11">2',3'-cyclic phosphodiesterase</fullName>
            <ecNumber evidence="11">3.1.4.-</ecNumber>
        </recommendedName>
    </domain>
    <domain>
        <recommendedName>
            <fullName evidence="11">Phosphatase</fullName>
        </recommendedName>
    </domain>
</protein>
<dbReference type="InterPro" id="IPR003607">
    <property type="entry name" value="HD/PDEase_dom"/>
</dbReference>
<evidence type="ECO:0000256" key="10">
    <source>
        <dbReference type="ARBA" id="ARBA00022884"/>
    </source>
</evidence>
<feature type="binding site" evidence="11">
    <location>
        <position position="21"/>
    </location>
    <ligand>
        <name>Mg(2+)</name>
        <dbReference type="ChEBI" id="CHEBI:18420"/>
    </ligand>
</feature>
<comment type="similarity">
    <text evidence="11">Belongs to the tRNA nucleotidyltransferase/poly(A) polymerase family. Bacterial CCA-adding enzyme type 1 subfamily.</text>
</comment>
<feature type="domain" description="HD" evidence="13">
    <location>
        <begin position="241"/>
        <end position="342"/>
    </location>
</feature>
<keyword evidence="1 11" id="KW-0533">Nickel</keyword>
<dbReference type="Gene3D" id="1.10.3090.10">
    <property type="entry name" value="cca-adding enzyme, domain 2"/>
    <property type="match status" value="1"/>
</dbReference>
<dbReference type="InterPro" id="IPR050124">
    <property type="entry name" value="tRNA_CCA-adding_enzyme"/>
</dbReference>
<dbReference type="GO" id="GO:0004112">
    <property type="term" value="F:cyclic-nucleotide phosphodiesterase activity"/>
    <property type="evidence" value="ECO:0007669"/>
    <property type="project" value="UniProtKB-UniRule"/>
</dbReference>
<dbReference type="EC" id="3.1.4.-" evidence="11"/>
<feature type="binding site" evidence="11">
    <location>
        <position position="152"/>
    </location>
    <ligand>
        <name>ATP</name>
        <dbReference type="ChEBI" id="CHEBI:30616"/>
    </ligand>
</feature>
<feature type="binding site" evidence="11">
    <location>
        <position position="152"/>
    </location>
    <ligand>
        <name>CTP</name>
        <dbReference type="ChEBI" id="CHEBI:37563"/>
    </ligand>
</feature>
<comment type="catalytic activity">
    <reaction evidence="11">
        <text>a tRNA precursor + 2 CTP + ATP = a tRNA with a 3' CCA end + 3 diphosphate</text>
        <dbReference type="Rhea" id="RHEA:14433"/>
        <dbReference type="Rhea" id="RHEA-COMP:10465"/>
        <dbReference type="Rhea" id="RHEA-COMP:10468"/>
        <dbReference type="ChEBI" id="CHEBI:30616"/>
        <dbReference type="ChEBI" id="CHEBI:33019"/>
        <dbReference type="ChEBI" id="CHEBI:37563"/>
        <dbReference type="ChEBI" id="CHEBI:74896"/>
        <dbReference type="ChEBI" id="CHEBI:83071"/>
        <dbReference type="EC" id="2.7.7.72"/>
    </reaction>
</comment>
<dbReference type="InterPro" id="IPR012006">
    <property type="entry name" value="CCA_bact"/>
</dbReference>
<evidence type="ECO:0000259" key="13">
    <source>
        <dbReference type="PROSITE" id="PS51831"/>
    </source>
</evidence>
<name>A0A1G7F2W8_9BURK</name>
<comment type="subunit">
    <text evidence="11">Monomer. Can also form homodimers and oligomers.</text>
</comment>
<dbReference type="GO" id="GO:0160016">
    <property type="term" value="F:CCACCA tRNA nucleotidyltransferase activity"/>
    <property type="evidence" value="ECO:0007669"/>
    <property type="project" value="RHEA"/>
</dbReference>
<evidence type="ECO:0000256" key="9">
    <source>
        <dbReference type="ARBA" id="ARBA00022842"/>
    </source>
</evidence>
<keyword evidence="3 11" id="KW-0819">tRNA processing</keyword>
<keyword evidence="4 11" id="KW-0548">Nucleotidyltransferase</keyword>
<dbReference type="CDD" id="cd00077">
    <property type="entry name" value="HDc"/>
    <property type="match status" value="1"/>
</dbReference>
<evidence type="ECO:0000256" key="3">
    <source>
        <dbReference type="ARBA" id="ARBA00022694"/>
    </source>
</evidence>
<keyword evidence="11" id="KW-0378">Hydrolase</keyword>
<keyword evidence="8 11" id="KW-0067">ATP-binding</keyword>
<keyword evidence="9 11" id="KW-0460">Magnesium</keyword>
<dbReference type="InterPro" id="IPR043519">
    <property type="entry name" value="NT_sf"/>
</dbReference>
<dbReference type="PANTHER" id="PTHR47545:SF1">
    <property type="entry name" value="MULTIFUNCTIONAL CCA PROTEIN"/>
    <property type="match status" value="1"/>
</dbReference>
<keyword evidence="10 11" id="KW-0694">RNA-binding</keyword>
<dbReference type="GO" id="GO:0004810">
    <property type="term" value="F:CCA tRNA nucleotidyltransferase activity"/>
    <property type="evidence" value="ECO:0007669"/>
    <property type="project" value="UniProtKB-UniRule"/>
</dbReference>
<dbReference type="Pfam" id="PF01966">
    <property type="entry name" value="HD"/>
    <property type="match status" value="1"/>
</dbReference>
<dbReference type="GO" id="GO:0000287">
    <property type="term" value="F:magnesium ion binding"/>
    <property type="evidence" value="ECO:0007669"/>
    <property type="project" value="UniProtKB-UniRule"/>
</dbReference>
<keyword evidence="2 11" id="KW-0808">Transferase</keyword>
<evidence type="ECO:0000256" key="11">
    <source>
        <dbReference type="HAMAP-Rule" id="MF_01261"/>
    </source>
</evidence>
<evidence type="ECO:0000256" key="1">
    <source>
        <dbReference type="ARBA" id="ARBA00022596"/>
    </source>
</evidence>
<dbReference type="EC" id="3.1.3.-" evidence="11"/>
<evidence type="ECO:0000256" key="7">
    <source>
        <dbReference type="ARBA" id="ARBA00022800"/>
    </source>
</evidence>
<dbReference type="RefSeq" id="WP_092746092.1">
    <property type="nucleotide sequence ID" value="NZ_FMZC01000026.1"/>
</dbReference>
<dbReference type="InterPro" id="IPR002646">
    <property type="entry name" value="PolA_pol_head_dom"/>
</dbReference>
<dbReference type="Pfam" id="PF01743">
    <property type="entry name" value="PolyA_pol"/>
    <property type="match status" value="1"/>
</dbReference>
<gene>
    <name evidence="11" type="primary">cca</name>
    <name evidence="14" type="ORF">SAMN05192589_1269</name>
</gene>
<dbReference type="Gene3D" id="3.30.460.10">
    <property type="entry name" value="Beta Polymerase, domain 2"/>
    <property type="match status" value="1"/>
</dbReference>
<dbReference type="EC" id="2.7.7.72" evidence="11"/>
<feature type="binding site" evidence="11">
    <location>
        <position position="155"/>
    </location>
    <ligand>
        <name>ATP</name>
        <dbReference type="ChEBI" id="CHEBI:30616"/>
    </ligand>
</feature>
<feature type="binding site" evidence="11">
    <location>
        <position position="8"/>
    </location>
    <ligand>
        <name>ATP</name>
        <dbReference type="ChEBI" id="CHEBI:30616"/>
    </ligand>
</feature>
<evidence type="ECO:0000256" key="8">
    <source>
        <dbReference type="ARBA" id="ARBA00022840"/>
    </source>
</evidence>
<evidence type="ECO:0000256" key="6">
    <source>
        <dbReference type="ARBA" id="ARBA00022741"/>
    </source>
</evidence>
<accession>A0A1G7F2W8</accession>
<feature type="binding site" evidence="11">
    <location>
        <position position="91"/>
    </location>
    <ligand>
        <name>ATP</name>
        <dbReference type="ChEBI" id="CHEBI:30616"/>
    </ligand>
</feature>
<dbReference type="GO" id="GO:0016791">
    <property type="term" value="F:phosphatase activity"/>
    <property type="evidence" value="ECO:0007669"/>
    <property type="project" value="UniProtKB-UniRule"/>
</dbReference>
<feature type="binding site" evidence="11">
    <location>
        <position position="11"/>
    </location>
    <ligand>
        <name>CTP</name>
        <dbReference type="ChEBI" id="CHEBI:37563"/>
    </ligand>
</feature>
<dbReference type="AlphaFoldDB" id="A0A1G7F2W8"/>
<evidence type="ECO:0000313" key="14">
    <source>
        <dbReference type="EMBL" id="SDE69875.1"/>
    </source>
</evidence>
<comment type="function">
    <text evidence="11">Catalyzes the addition and repair of the essential 3'-terminal CCA sequence in tRNAs without using a nucleic acid template. Adds these three nucleotides in the order of C, C, and A to the tRNA nucleotide-73, using CTP and ATP as substrates and producing inorganic pyrophosphate. tRNA 3'-terminal CCA addition is required both for tRNA processing and repair. Also involved in tRNA surveillance by mediating tandem CCA addition to generate a CCACCA at the 3' terminus of unstable tRNAs. While stable tRNAs receive only 3'-terminal CCA, unstable tRNAs are marked with CCACCA and rapidly degraded.</text>
</comment>
<proteinExistence type="inferred from homology"/>
<dbReference type="GO" id="GO:0005524">
    <property type="term" value="F:ATP binding"/>
    <property type="evidence" value="ECO:0007669"/>
    <property type="project" value="UniProtKB-UniRule"/>
</dbReference>
<comment type="miscellaneous">
    <text evidence="11">A single active site specifically recognizes both ATP and CTP and is responsible for their addition.</text>
</comment>
<comment type="catalytic activity">
    <reaction evidence="11">
        <text>a tRNA with a 3' CCA end + 2 CTP + ATP = a tRNA with a 3' CCACCA end + 3 diphosphate</text>
        <dbReference type="Rhea" id="RHEA:76235"/>
        <dbReference type="Rhea" id="RHEA-COMP:10468"/>
        <dbReference type="Rhea" id="RHEA-COMP:18655"/>
        <dbReference type="ChEBI" id="CHEBI:30616"/>
        <dbReference type="ChEBI" id="CHEBI:33019"/>
        <dbReference type="ChEBI" id="CHEBI:37563"/>
        <dbReference type="ChEBI" id="CHEBI:83071"/>
        <dbReference type="ChEBI" id="CHEBI:195187"/>
    </reaction>
</comment>
<dbReference type="GO" id="GO:0001680">
    <property type="term" value="P:tRNA 3'-terminal CCA addition"/>
    <property type="evidence" value="ECO:0007669"/>
    <property type="project" value="UniProtKB-UniRule"/>
</dbReference>
<dbReference type="SUPFAM" id="SSF81891">
    <property type="entry name" value="Poly A polymerase C-terminal region-like"/>
    <property type="match status" value="1"/>
</dbReference>
<dbReference type="OrthoDB" id="9805698at2"/>
<dbReference type="GO" id="GO:0042245">
    <property type="term" value="P:RNA repair"/>
    <property type="evidence" value="ECO:0007669"/>
    <property type="project" value="UniProtKB-KW"/>
</dbReference>
<dbReference type="SUPFAM" id="SSF81301">
    <property type="entry name" value="Nucleotidyltransferase"/>
    <property type="match status" value="1"/>
</dbReference>
<sequence length="425" mass="46378">MKIYMVGGAVRDRLLGRPVNDRDWVVVGATPDDMAAQGYLPVGRDFPVFLHPQTHEEYALARTERKSGNGYRGFAVQASPEVTLEEDLSRRDLTINAIAQHADPASGADTGTGGPSATPDLCDPYGGVRDLKARVLRHVTDAFREDPVRILRVARFASRFTDFTVAPETWALMREMVDAGEADHLVAERVWQELSRGLMEAAPSRMFEVLRDCGALAVLLPELDRLWGVPQRAEYHPEVDTGVHVMMVLDMSARLQAPLAVRFACLVHDLGKGTTAADVLPRHIGHETRSAELLRDVCERLRVPVECRETADVVAREHGNIHRSADLGAAALVRLLERCDALRKPARFAEVLLACECDARGRLGFEDNAYPQRPRLAAALAAAQSVVTSEIAARAAAAGAAGPQVGDWIREARVRAVAGWLAAQG</sequence>
<keyword evidence="5 11" id="KW-0479">Metal-binding</keyword>
<comment type="cofactor">
    <cofactor evidence="11">
        <name>Mg(2+)</name>
        <dbReference type="ChEBI" id="CHEBI:18420"/>
    </cofactor>
    <text evidence="11">Magnesium is required for nucleotidyltransferase activity.</text>
</comment>
<dbReference type="PIRSF" id="PIRSF000813">
    <property type="entry name" value="CCA_bact"/>
    <property type="match status" value="1"/>
</dbReference>
<dbReference type="Pfam" id="PF12627">
    <property type="entry name" value="PolyA_pol_RNAbd"/>
    <property type="match status" value="1"/>
</dbReference>
<dbReference type="PROSITE" id="PS51831">
    <property type="entry name" value="HD"/>
    <property type="match status" value="1"/>
</dbReference>